<organism evidence="7 8">
    <name type="scientific">Allacma fusca</name>
    <dbReference type="NCBI Taxonomy" id="39272"/>
    <lineage>
        <taxon>Eukaryota</taxon>
        <taxon>Metazoa</taxon>
        <taxon>Ecdysozoa</taxon>
        <taxon>Arthropoda</taxon>
        <taxon>Hexapoda</taxon>
        <taxon>Collembola</taxon>
        <taxon>Symphypleona</taxon>
        <taxon>Sminthuridae</taxon>
        <taxon>Allacma</taxon>
    </lineage>
</organism>
<dbReference type="InterPro" id="IPR043203">
    <property type="entry name" value="VGCC_Ca_Na"/>
</dbReference>
<evidence type="ECO:0000256" key="4">
    <source>
        <dbReference type="ARBA" id="ARBA00023136"/>
    </source>
</evidence>
<proteinExistence type="predicted"/>
<dbReference type="Pfam" id="PF00520">
    <property type="entry name" value="Ion_trans"/>
    <property type="match status" value="1"/>
</dbReference>
<comment type="subcellular location">
    <subcellularLocation>
        <location evidence="1">Membrane</location>
        <topology evidence="1">Multi-pass membrane protein</topology>
    </subcellularLocation>
</comment>
<comment type="caution">
    <text evidence="7">The sequence shown here is derived from an EMBL/GenBank/DDBJ whole genome shotgun (WGS) entry which is preliminary data.</text>
</comment>
<feature type="non-terminal residue" evidence="7">
    <location>
        <position position="1"/>
    </location>
</feature>
<evidence type="ECO:0000313" key="7">
    <source>
        <dbReference type="EMBL" id="CAG7821451.1"/>
    </source>
</evidence>
<dbReference type="AlphaFoldDB" id="A0A8J2KWX9"/>
<dbReference type="GO" id="GO:0019228">
    <property type="term" value="P:neuronal action potential"/>
    <property type="evidence" value="ECO:0007669"/>
    <property type="project" value="TreeGrafter"/>
</dbReference>
<sequence length="127" mass="14700">MNIRNATACSDNILSKQKWINQENNWLLRKDSYPVEEHVPCGNGSFSRLCPEGYVCLKDIGESFANGWTNFNDFLYSMLTTFQLLTTDFWERPYDLILSTTSPLSVLFCIIVIYLGFYYLLNLMLAV</sequence>
<dbReference type="EMBL" id="CAJVCH010511379">
    <property type="protein sequence ID" value="CAG7821451.1"/>
    <property type="molecule type" value="Genomic_DNA"/>
</dbReference>
<dbReference type="InterPro" id="IPR005821">
    <property type="entry name" value="Ion_trans_dom"/>
</dbReference>
<gene>
    <name evidence="7" type="ORF">AFUS01_LOCUS31788</name>
</gene>
<reference evidence="7" key="1">
    <citation type="submission" date="2021-06" db="EMBL/GenBank/DDBJ databases">
        <authorList>
            <person name="Hodson N. C."/>
            <person name="Mongue J. A."/>
            <person name="Jaron S. K."/>
        </authorList>
    </citation>
    <scope>NUCLEOTIDE SEQUENCE</scope>
</reference>
<keyword evidence="8" id="KW-1185">Reference proteome</keyword>
<name>A0A8J2KWX9_9HEXA</name>
<dbReference type="PANTHER" id="PTHR10037:SF62">
    <property type="entry name" value="SODIUM CHANNEL PROTEIN 60E"/>
    <property type="match status" value="1"/>
</dbReference>
<dbReference type="GO" id="GO:0001518">
    <property type="term" value="C:voltage-gated sodium channel complex"/>
    <property type="evidence" value="ECO:0007669"/>
    <property type="project" value="TreeGrafter"/>
</dbReference>
<keyword evidence="4 5" id="KW-0472">Membrane</keyword>
<evidence type="ECO:0000256" key="2">
    <source>
        <dbReference type="ARBA" id="ARBA00022692"/>
    </source>
</evidence>
<evidence type="ECO:0000313" key="8">
    <source>
        <dbReference type="Proteomes" id="UP000708208"/>
    </source>
</evidence>
<evidence type="ECO:0000259" key="6">
    <source>
        <dbReference type="Pfam" id="PF00520"/>
    </source>
</evidence>
<dbReference type="Proteomes" id="UP000708208">
    <property type="component" value="Unassembled WGS sequence"/>
</dbReference>
<accession>A0A8J2KWX9</accession>
<evidence type="ECO:0000256" key="1">
    <source>
        <dbReference type="ARBA" id="ARBA00004141"/>
    </source>
</evidence>
<dbReference type="GO" id="GO:0005248">
    <property type="term" value="F:voltage-gated sodium channel activity"/>
    <property type="evidence" value="ECO:0007669"/>
    <property type="project" value="TreeGrafter"/>
</dbReference>
<keyword evidence="2 5" id="KW-0812">Transmembrane</keyword>
<evidence type="ECO:0000256" key="5">
    <source>
        <dbReference type="SAM" id="Phobius"/>
    </source>
</evidence>
<dbReference type="GO" id="GO:0086010">
    <property type="term" value="P:membrane depolarization during action potential"/>
    <property type="evidence" value="ECO:0007669"/>
    <property type="project" value="TreeGrafter"/>
</dbReference>
<dbReference type="OrthoDB" id="2984333at2759"/>
<protein>
    <recommendedName>
        <fullName evidence="6">Ion transport domain-containing protein</fullName>
    </recommendedName>
</protein>
<feature type="domain" description="Ion transport" evidence="6">
    <location>
        <begin position="63"/>
        <end position="127"/>
    </location>
</feature>
<keyword evidence="3 5" id="KW-1133">Transmembrane helix</keyword>
<evidence type="ECO:0000256" key="3">
    <source>
        <dbReference type="ARBA" id="ARBA00022989"/>
    </source>
</evidence>
<feature type="transmembrane region" description="Helical" evidence="5">
    <location>
        <begin position="96"/>
        <end position="121"/>
    </location>
</feature>
<dbReference type="PANTHER" id="PTHR10037">
    <property type="entry name" value="VOLTAGE-GATED CATION CHANNEL CALCIUM AND SODIUM"/>
    <property type="match status" value="1"/>
</dbReference>